<evidence type="ECO:0000256" key="1">
    <source>
        <dbReference type="SAM" id="SignalP"/>
    </source>
</evidence>
<proteinExistence type="predicted"/>
<feature type="signal peptide" evidence="1">
    <location>
        <begin position="1"/>
        <end position="18"/>
    </location>
</feature>
<evidence type="ECO:0000313" key="2">
    <source>
        <dbReference type="EMBL" id="CAL1294232.1"/>
    </source>
</evidence>
<keyword evidence="3" id="KW-1185">Reference proteome</keyword>
<organism evidence="2 3">
    <name type="scientific">Larinioides sclopetarius</name>
    <dbReference type="NCBI Taxonomy" id="280406"/>
    <lineage>
        <taxon>Eukaryota</taxon>
        <taxon>Metazoa</taxon>
        <taxon>Ecdysozoa</taxon>
        <taxon>Arthropoda</taxon>
        <taxon>Chelicerata</taxon>
        <taxon>Arachnida</taxon>
        <taxon>Araneae</taxon>
        <taxon>Araneomorphae</taxon>
        <taxon>Entelegynae</taxon>
        <taxon>Araneoidea</taxon>
        <taxon>Araneidae</taxon>
        <taxon>Larinioides</taxon>
    </lineage>
</organism>
<feature type="chain" id="PRO_5043550559" description="Sushi domain-containing protein" evidence="1">
    <location>
        <begin position="19"/>
        <end position="150"/>
    </location>
</feature>
<dbReference type="Proteomes" id="UP001497382">
    <property type="component" value="Unassembled WGS sequence"/>
</dbReference>
<keyword evidence="1" id="KW-0732">Signal</keyword>
<reference evidence="2 3" key="1">
    <citation type="submission" date="2024-04" db="EMBL/GenBank/DDBJ databases">
        <authorList>
            <person name="Rising A."/>
            <person name="Reimegard J."/>
            <person name="Sonavane S."/>
            <person name="Akerstrom W."/>
            <person name="Nylinder S."/>
            <person name="Hedman E."/>
            <person name="Kallberg Y."/>
        </authorList>
    </citation>
    <scope>NUCLEOTIDE SEQUENCE [LARGE SCALE GENOMIC DNA]</scope>
</reference>
<evidence type="ECO:0000313" key="3">
    <source>
        <dbReference type="Proteomes" id="UP001497382"/>
    </source>
</evidence>
<comment type="caution">
    <text evidence="2">The sequence shown here is derived from an EMBL/GenBank/DDBJ whole genome shotgun (WGS) entry which is preliminary data.</text>
</comment>
<dbReference type="AlphaFoldDB" id="A0AAV2BDC8"/>
<name>A0AAV2BDC8_9ARAC</name>
<protein>
    <recommendedName>
        <fullName evidence="4">Sushi domain-containing protein</fullName>
    </recommendedName>
</protein>
<accession>A0AAV2BDC8</accession>
<gene>
    <name evidence="2" type="ORF">LARSCL_LOCUS18602</name>
</gene>
<sequence length="150" mass="16515">MALMVTLWYALLTFLGLGIRHDSQRTELTVGSCSGLHVTDGSVSCSKNGEKTVCSVQCEGKYRGEFTCTEEEGWFPELPTCAKPIEDSEQQPTNAEARACNLKECLLRCDNDYEGSSPRDGCPNDNMCAKSCKNRGYKSGKCRGNTCMCR</sequence>
<evidence type="ECO:0008006" key="4">
    <source>
        <dbReference type="Google" id="ProtNLM"/>
    </source>
</evidence>
<dbReference type="EMBL" id="CAXIEN010000340">
    <property type="protein sequence ID" value="CAL1294232.1"/>
    <property type="molecule type" value="Genomic_DNA"/>
</dbReference>